<protein>
    <submittedName>
        <fullName evidence="3">Uncharacterized protein</fullName>
    </submittedName>
</protein>
<dbReference type="EMBL" id="WUFV01000004">
    <property type="protein sequence ID" value="NEK15220.1"/>
    <property type="molecule type" value="Genomic_DNA"/>
</dbReference>
<dbReference type="RefSeq" id="WP_164046675.1">
    <property type="nucleotide sequence ID" value="NZ_JAAXBJ010000002.1"/>
</dbReference>
<evidence type="ECO:0000313" key="4">
    <source>
        <dbReference type="Proteomes" id="UP000471705"/>
    </source>
</evidence>
<proteinExistence type="predicted"/>
<dbReference type="Proteomes" id="UP000471705">
    <property type="component" value="Unassembled WGS sequence"/>
</dbReference>
<comment type="caution">
    <text evidence="3">The sequence shown here is derived from an EMBL/GenBank/DDBJ whole genome shotgun (WGS) entry which is preliminary data.</text>
</comment>
<name>A0A7K3VDK3_RHILE</name>
<feature type="signal peptide" evidence="2">
    <location>
        <begin position="1"/>
        <end position="22"/>
    </location>
</feature>
<organism evidence="3 4">
    <name type="scientific">Rhizobium leguminosarum</name>
    <dbReference type="NCBI Taxonomy" id="384"/>
    <lineage>
        <taxon>Bacteria</taxon>
        <taxon>Pseudomonadati</taxon>
        <taxon>Pseudomonadota</taxon>
        <taxon>Alphaproteobacteria</taxon>
        <taxon>Hyphomicrobiales</taxon>
        <taxon>Rhizobiaceae</taxon>
        <taxon>Rhizobium/Agrobacterium group</taxon>
        <taxon>Rhizobium</taxon>
    </lineage>
</organism>
<sequence length="116" mass="12764">MSTRRLLMFCFGGSLAASVASAEELPPIPKGQGLGVASVSMVIALTCDIHYKRPQVVSDAKALFLKFARKELKDPESATERAFSTARRGVTRQSTKQYTKASCDQLGRMLRRELAR</sequence>
<accession>A0A7K3VDK3</accession>
<dbReference type="AlphaFoldDB" id="A0A7K3VDK3"/>
<evidence type="ECO:0000313" key="3">
    <source>
        <dbReference type="EMBL" id="NEK15220.1"/>
    </source>
</evidence>
<reference evidence="3 4" key="1">
    <citation type="submission" date="2019-12" db="EMBL/GenBank/DDBJ databases">
        <title>Rhizobium genotypes associated with high levels of biological nitrogen fixation by grain legumes in a temperate-maritime cropping system.</title>
        <authorList>
            <person name="Maluk M."/>
            <person name="Francesc Ferrando Molina F."/>
            <person name="Lopez Del Egido L."/>
            <person name="Lafos M."/>
            <person name="Langarica-Fuentes A."/>
            <person name="Gebre Yohannes G."/>
            <person name="Young M.W."/>
            <person name="Martin P."/>
            <person name="Gantlett R."/>
            <person name="Kenicer G."/>
            <person name="Hawes C."/>
            <person name="Begg G.S."/>
            <person name="Quilliam R.S."/>
            <person name="Squire G.R."/>
            <person name="Poole P.S."/>
            <person name="Young P.W."/>
            <person name="Iannetta P.M."/>
            <person name="James E.K."/>
        </authorList>
    </citation>
    <scope>NUCLEOTIDE SEQUENCE [LARGE SCALE GENOMIC DNA]</scope>
    <source>
        <strain evidence="3 4">JHI54</strain>
    </source>
</reference>
<feature type="region of interest" description="Disordered" evidence="1">
    <location>
        <begin position="78"/>
        <end position="99"/>
    </location>
</feature>
<evidence type="ECO:0000256" key="2">
    <source>
        <dbReference type="SAM" id="SignalP"/>
    </source>
</evidence>
<evidence type="ECO:0000256" key="1">
    <source>
        <dbReference type="SAM" id="MobiDB-lite"/>
    </source>
</evidence>
<gene>
    <name evidence="3" type="ORF">GR257_10180</name>
</gene>
<feature type="chain" id="PRO_5029472557" evidence="2">
    <location>
        <begin position="23"/>
        <end position="116"/>
    </location>
</feature>
<keyword evidence="2" id="KW-0732">Signal</keyword>